<feature type="region of interest" description="Disordered" evidence="1">
    <location>
        <begin position="32"/>
        <end position="54"/>
    </location>
</feature>
<protein>
    <submittedName>
        <fullName evidence="2">Uncharacterized protein</fullName>
    </submittedName>
</protein>
<dbReference type="Proteomes" id="UP000559256">
    <property type="component" value="Unassembled WGS sequence"/>
</dbReference>
<evidence type="ECO:0000313" key="3">
    <source>
        <dbReference type="Proteomes" id="UP000559256"/>
    </source>
</evidence>
<evidence type="ECO:0000313" key="2">
    <source>
        <dbReference type="EMBL" id="KAF5369596.1"/>
    </source>
</evidence>
<evidence type="ECO:0000256" key="1">
    <source>
        <dbReference type="SAM" id="MobiDB-lite"/>
    </source>
</evidence>
<gene>
    <name evidence="2" type="ORF">D9758_002629</name>
</gene>
<comment type="caution">
    <text evidence="2">The sequence shown here is derived from an EMBL/GenBank/DDBJ whole genome shotgun (WGS) entry which is preliminary data.</text>
</comment>
<name>A0A8H5GRC6_9AGAR</name>
<feature type="compositionally biased region" description="Low complexity" evidence="1">
    <location>
        <begin position="32"/>
        <end position="44"/>
    </location>
</feature>
<feature type="compositionally biased region" description="Basic and acidic residues" evidence="1">
    <location>
        <begin position="45"/>
        <end position="54"/>
    </location>
</feature>
<proteinExistence type="predicted"/>
<accession>A0A8H5GRC6</accession>
<sequence>MSSVYVPAQVVLLFRRIVNVISTISLSTHYLRSSSTSSSSTPSTKPEEPPRDDTIHRLITNPALFDPLRKPRYPIVLCHGLYGFDSRGPQSFPSLRMHYWANVLSILRDKIGAEVIVTAVPATGSVYSRAEALHLQLSQRALGEESTFWPIQWVVWTVGI</sequence>
<keyword evidence="3" id="KW-1185">Reference proteome</keyword>
<dbReference type="OrthoDB" id="5592486at2759"/>
<reference evidence="2 3" key="1">
    <citation type="journal article" date="2020" name="ISME J.">
        <title>Uncovering the hidden diversity of litter-decomposition mechanisms in mushroom-forming fungi.</title>
        <authorList>
            <person name="Floudas D."/>
            <person name="Bentzer J."/>
            <person name="Ahren D."/>
            <person name="Johansson T."/>
            <person name="Persson P."/>
            <person name="Tunlid A."/>
        </authorList>
    </citation>
    <scope>NUCLEOTIDE SEQUENCE [LARGE SCALE GENOMIC DNA]</scope>
    <source>
        <strain evidence="2 3">CBS 291.85</strain>
    </source>
</reference>
<dbReference type="InterPro" id="IPR029058">
    <property type="entry name" value="AB_hydrolase_fold"/>
</dbReference>
<dbReference type="EMBL" id="JAACJM010000013">
    <property type="protein sequence ID" value="KAF5369596.1"/>
    <property type="molecule type" value="Genomic_DNA"/>
</dbReference>
<dbReference type="AlphaFoldDB" id="A0A8H5GRC6"/>
<dbReference type="Gene3D" id="3.40.50.1820">
    <property type="entry name" value="alpha/beta hydrolase"/>
    <property type="match status" value="1"/>
</dbReference>
<organism evidence="2 3">
    <name type="scientific">Tetrapyrgos nigripes</name>
    <dbReference type="NCBI Taxonomy" id="182062"/>
    <lineage>
        <taxon>Eukaryota</taxon>
        <taxon>Fungi</taxon>
        <taxon>Dikarya</taxon>
        <taxon>Basidiomycota</taxon>
        <taxon>Agaricomycotina</taxon>
        <taxon>Agaricomycetes</taxon>
        <taxon>Agaricomycetidae</taxon>
        <taxon>Agaricales</taxon>
        <taxon>Marasmiineae</taxon>
        <taxon>Marasmiaceae</taxon>
        <taxon>Tetrapyrgos</taxon>
    </lineage>
</organism>